<dbReference type="AlphaFoldDB" id="A0A7X9UBQ2"/>
<accession>A0A7X9UBQ2</accession>
<comment type="caution">
    <text evidence="4">The sequence shown here is derived from an EMBL/GenBank/DDBJ whole genome shotgun (WGS) entry which is preliminary data.</text>
</comment>
<keyword evidence="2" id="KW-0472">Membrane</keyword>
<feature type="domain" description="DZANK-type" evidence="3">
    <location>
        <begin position="3"/>
        <end position="56"/>
    </location>
</feature>
<dbReference type="Pfam" id="PF12773">
    <property type="entry name" value="DZR"/>
    <property type="match status" value="1"/>
</dbReference>
<evidence type="ECO:0000259" key="3">
    <source>
        <dbReference type="Pfam" id="PF12773"/>
    </source>
</evidence>
<dbReference type="EMBL" id="JABBCP010000002">
    <property type="protein sequence ID" value="NMF55569.1"/>
    <property type="molecule type" value="Genomic_DNA"/>
</dbReference>
<organism evidence="4 5">
    <name type="scientific">Collinsella acetigenes</name>
    <dbReference type="NCBI Taxonomy" id="2713419"/>
    <lineage>
        <taxon>Bacteria</taxon>
        <taxon>Bacillati</taxon>
        <taxon>Actinomycetota</taxon>
        <taxon>Coriobacteriia</taxon>
        <taxon>Coriobacteriales</taxon>
        <taxon>Coriobacteriaceae</taxon>
        <taxon>Collinsella</taxon>
    </lineage>
</organism>
<evidence type="ECO:0000256" key="1">
    <source>
        <dbReference type="SAM" id="MobiDB-lite"/>
    </source>
</evidence>
<feature type="transmembrane region" description="Helical" evidence="2">
    <location>
        <begin position="148"/>
        <end position="167"/>
    </location>
</feature>
<proteinExistence type="predicted"/>
<name>A0A7X9UBQ2_9ACTN</name>
<reference evidence="4 5" key="1">
    <citation type="submission" date="2020-04" db="EMBL/GenBank/DDBJ databases">
        <title>Collinsella sp. KGMB02528 nov., an anaerobic actinobacterium isolated from human feces.</title>
        <authorList>
            <person name="Han K.-I."/>
            <person name="Eom M.K."/>
            <person name="Kim J.-S."/>
            <person name="Lee K.C."/>
            <person name="Suh M.K."/>
            <person name="Park S.-H."/>
            <person name="Lee J.H."/>
            <person name="Kang S.W."/>
            <person name="Park J.-E."/>
            <person name="Oh B.S."/>
            <person name="Yu S.Y."/>
            <person name="Choi S.-H."/>
            <person name="Lee D.H."/>
            <person name="Yoon H."/>
            <person name="Kim B.-Y."/>
            <person name="Lee J.H."/>
            <person name="Lee J.-S."/>
        </authorList>
    </citation>
    <scope>NUCLEOTIDE SEQUENCE [LARGE SCALE GENOMIC DNA]</scope>
    <source>
        <strain evidence="4 5">KGMB02528</strain>
    </source>
</reference>
<evidence type="ECO:0000256" key="2">
    <source>
        <dbReference type="SAM" id="Phobius"/>
    </source>
</evidence>
<dbReference type="RefSeq" id="WP_169277220.1">
    <property type="nucleotide sequence ID" value="NZ_JABBCP010000002.1"/>
</dbReference>
<evidence type="ECO:0000313" key="5">
    <source>
        <dbReference type="Proteomes" id="UP000546970"/>
    </source>
</evidence>
<gene>
    <name evidence="4" type="ORF">HF320_04395</name>
</gene>
<keyword evidence="5" id="KW-1185">Reference proteome</keyword>
<dbReference type="Proteomes" id="UP000546970">
    <property type="component" value="Unassembled WGS sequence"/>
</dbReference>
<sequence>MICPNCLKTVEDGTTFCPHCHAYMGGTTGESRSDFVFCEGCGARLSIHDRTCPKCGRPAPGILSVKSASSDLAAGRTASFPRLTPEIIDTETSRPSSVSVAEVLNDTMSPAETSVLRAADLEQQARKLASAPLQDDPYHSRRHPRKGLVVSLISLLVVGSVAAFIYFDPMHVMPGFYESFQNAAHEMFPSRQLPEDHDAVATAPAKPKKEEAERDSQPLTDDQVFDKLTTIYQQILDYGSSDRFGSCVDAFNNAYLASSYTDREEASASAYELRDSVQKTIDELNQLQAPENSVYTEDIEHMKQLAQWMYGRIDQICASWDVSLSYKDGELPSDHQDEILAPMRRAGSSDYDSYYENIEAWEPQRK</sequence>
<dbReference type="InterPro" id="IPR025874">
    <property type="entry name" value="DZR"/>
</dbReference>
<evidence type="ECO:0000313" key="4">
    <source>
        <dbReference type="EMBL" id="NMF55569.1"/>
    </source>
</evidence>
<feature type="compositionally biased region" description="Basic and acidic residues" evidence="1">
    <location>
        <begin position="207"/>
        <end position="216"/>
    </location>
</feature>
<keyword evidence="2" id="KW-1133">Transmembrane helix</keyword>
<feature type="region of interest" description="Disordered" evidence="1">
    <location>
        <begin position="199"/>
        <end position="219"/>
    </location>
</feature>
<protein>
    <submittedName>
        <fullName evidence="4">Zinc ribbon domain-containing protein</fullName>
    </submittedName>
</protein>
<keyword evidence="2" id="KW-0812">Transmembrane</keyword>